<dbReference type="AlphaFoldDB" id="A0AAN9E560"/>
<reference evidence="3 4" key="1">
    <citation type="submission" date="2024-01" db="EMBL/GenBank/DDBJ databases">
        <title>The genomes of 5 underutilized Papilionoideae crops provide insights into root nodulation and disease resistanc.</title>
        <authorList>
            <person name="Yuan L."/>
        </authorList>
    </citation>
    <scope>NUCLEOTIDE SEQUENCE [LARGE SCALE GENOMIC DNA]</scope>
    <source>
        <strain evidence="3">ZHUSHIDOU_FW_LH</strain>
        <tissue evidence="3">Leaf</tissue>
    </source>
</reference>
<comment type="caution">
    <text evidence="3">The sequence shown here is derived from an EMBL/GenBank/DDBJ whole genome shotgun (WGS) entry which is preliminary data.</text>
</comment>
<keyword evidence="4" id="KW-1185">Reference proteome</keyword>
<dbReference type="InterPro" id="IPR026960">
    <property type="entry name" value="RVT-Znf"/>
</dbReference>
<feature type="domain" description="Reverse transcriptase zinc-binding" evidence="2">
    <location>
        <begin position="93"/>
        <end position="168"/>
    </location>
</feature>
<feature type="region of interest" description="Disordered" evidence="1">
    <location>
        <begin position="1"/>
        <end position="57"/>
    </location>
</feature>
<evidence type="ECO:0000313" key="3">
    <source>
        <dbReference type="EMBL" id="KAK7246291.1"/>
    </source>
</evidence>
<evidence type="ECO:0000256" key="1">
    <source>
        <dbReference type="SAM" id="MobiDB-lite"/>
    </source>
</evidence>
<feature type="compositionally biased region" description="Basic and acidic residues" evidence="1">
    <location>
        <begin position="35"/>
        <end position="48"/>
    </location>
</feature>
<evidence type="ECO:0000259" key="2">
    <source>
        <dbReference type="Pfam" id="PF13966"/>
    </source>
</evidence>
<dbReference type="Pfam" id="PF13966">
    <property type="entry name" value="zf-RVT"/>
    <property type="match status" value="1"/>
</dbReference>
<gene>
    <name evidence="3" type="ORF">RIF29_41153</name>
</gene>
<evidence type="ECO:0000313" key="4">
    <source>
        <dbReference type="Proteomes" id="UP001372338"/>
    </source>
</evidence>
<feature type="compositionally biased region" description="Basic and acidic residues" evidence="1">
    <location>
        <begin position="1"/>
        <end position="10"/>
    </location>
</feature>
<dbReference type="Proteomes" id="UP001372338">
    <property type="component" value="Unassembled WGS sequence"/>
</dbReference>
<accession>A0AAN9E560</accession>
<sequence length="182" mass="21183">MAKEGLHEPNEASQKQNDGEEEEMGPGYMASSVEESEHTAQNEQDKDMVLYNGGRDTENRTIESEAREMYIENLHPKQEEKDTWRWRFDSGGYSVQSAYQAIQQEQVQGGDEFYRKFWANLVPSKVQGFAWKAIWNGIPTKTNLQRRRIIAEEEDTKCVFCDEEEESVTKQNPYSLITLWLC</sequence>
<name>A0AAN9E560_CROPI</name>
<proteinExistence type="predicted"/>
<protein>
    <recommendedName>
        <fullName evidence="2">Reverse transcriptase zinc-binding domain-containing protein</fullName>
    </recommendedName>
</protein>
<dbReference type="EMBL" id="JAYWIO010000008">
    <property type="protein sequence ID" value="KAK7246291.1"/>
    <property type="molecule type" value="Genomic_DNA"/>
</dbReference>
<organism evidence="3 4">
    <name type="scientific">Crotalaria pallida</name>
    <name type="common">Smooth rattlebox</name>
    <name type="synonym">Crotalaria striata</name>
    <dbReference type="NCBI Taxonomy" id="3830"/>
    <lineage>
        <taxon>Eukaryota</taxon>
        <taxon>Viridiplantae</taxon>
        <taxon>Streptophyta</taxon>
        <taxon>Embryophyta</taxon>
        <taxon>Tracheophyta</taxon>
        <taxon>Spermatophyta</taxon>
        <taxon>Magnoliopsida</taxon>
        <taxon>eudicotyledons</taxon>
        <taxon>Gunneridae</taxon>
        <taxon>Pentapetalae</taxon>
        <taxon>rosids</taxon>
        <taxon>fabids</taxon>
        <taxon>Fabales</taxon>
        <taxon>Fabaceae</taxon>
        <taxon>Papilionoideae</taxon>
        <taxon>50 kb inversion clade</taxon>
        <taxon>genistoids sensu lato</taxon>
        <taxon>core genistoids</taxon>
        <taxon>Crotalarieae</taxon>
        <taxon>Crotalaria</taxon>
    </lineage>
</organism>